<dbReference type="InterPro" id="IPR007149">
    <property type="entry name" value="Leo1"/>
</dbReference>
<evidence type="ECO:0000313" key="2">
    <source>
        <dbReference type="EMBL" id="EYC18754.1"/>
    </source>
</evidence>
<feature type="compositionally biased region" description="Basic and acidic residues" evidence="1">
    <location>
        <begin position="134"/>
        <end position="155"/>
    </location>
</feature>
<dbReference type="GO" id="GO:0016593">
    <property type="term" value="C:Cdc73/Paf1 complex"/>
    <property type="evidence" value="ECO:0007669"/>
    <property type="project" value="InterPro"/>
</dbReference>
<dbReference type="PANTHER" id="PTHR23146">
    <property type="entry name" value="LEO1 PROTEIN"/>
    <property type="match status" value="1"/>
</dbReference>
<dbReference type="Pfam" id="PF04004">
    <property type="entry name" value="Leo1"/>
    <property type="match status" value="1"/>
</dbReference>
<feature type="region of interest" description="Disordered" evidence="1">
    <location>
        <begin position="1"/>
        <end position="162"/>
    </location>
</feature>
<dbReference type="AlphaFoldDB" id="A0A016UTJ4"/>
<evidence type="ECO:0008006" key="4">
    <source>
        <dbReference type="Google" id="ProtNLM"/>
    </source>
</evidence>
<gene>
    <name evidence="2" type="primary">Acey_s0026.g1348</name>
    <name evidence="2" type="synonym">Acey-B0035.11</name>
    <name evidence="2" type="ORF">Y032_0026g1348</name>
</gene>
<comment type="caution">
    <text evidence="2">The sequence shown here is derived from an EMBL/GenBank/DDBJ whole genome shotgun (WGS) entry which is preliminary data.</text>
</comment>
<feature type="compositionally biased region" description="Acidic residues" evidence="1">
    <location>
        <begin position="1"/>
        <end position="10"/>
    </location>
</feature>
<protein>
    <recommendedName>
        <fullName evidence="4">Leo1-like protein</fullName>
    </recommendedName>
</protein>
<dbReference type="Proteomes" id="UP000024635">
    <property type="component" value="Unassembled WGS sequence"/>
</dbReference>
<dbReference type="STRING" id="53326.A0A016UTJ4"/>
<evidence type="ECO:0000313" key="3">
    <source>
        <dbReference type="Proteomes" id="UP000024635"/>
    </source>
</evidence>
<keyword evidence="3" id="KW-1185">Reference proteome</keyword>
<dbReference type="GO" id="GO:0006368">
    <property type="term" value="P:transcription elongation by RNA polymerase II"/>
    <property type="evidence" value="ECO:0007669"/>
    <property type="project" value="InterPro"/>
</dbReference>
<feature type="compositionally biased region" description="Polar residues" evidence="1">
    <location>
        <begin position="16"/>
        <end position="53"/>
    </location>
</feature>
<accession>A0A016UTJ4</accession>
<feature type="compositionally biased region" description="Basic and acidic residues" evidence="1">
    <location>
        <begin position="72"/>
        <end position="84"/>
    </location>
</feature>
<proteinExistence type="predicted"/>
<dbReference type="GO" id="GO:1990269">
    <property type="term" value="F:RNA polymerase II C-terminal domain phosphoserine binding"/>
    <property type="evidence" value="ECO:0007669"/>
    <property type="project" value="TreeGrafter"/>
</dbReference>
<reference evidence="3" key="1">
    <citation type="journal article" date="2015" name="Nat. Genet.">
        <title>The genome and transcriptome of the zoonotic hookworm Ancylostoma ceylanicum identify infection-specific gene families.</title>
        <authorList>
            <person name="Schwarz E.M."/>
            <person name="Hu Y."/>
            <person name="Antoshechkin I."/>
            <person name="Miller M.M."/>
            <person name="Sternberg P.W."/>
            <person name="Aroian R.V."/>
        </authorList>
    </citation>
    <scope>NUCLEOTIDE SEQUENCE</scope>
    <source>
        <strain evidence="3">HY135</strain>
    </source>
</reference>
<evidence type="ECO:0000256" key="1">
    <source>
        <dbReference type="SAM" id="MobiDB-lite"/>
    </source>
</evidence>
<name>A0A016UTJ4_9BILA</name>
<organism evidence="2 3">
    <name type="scientific">Ancylostoma ceylanicum</name>
    <dbReference type="NCBI Taxonomy" id="53326"/>
    <lineage>
        <taxon>Eukaryota</taxon>
        <taxon>Metazoa</taxon>
        <taxon>Ecdysozoa</taxon>
        <taxon>Nematoda</taxon>
        <taxon>Chromadorea</taxon>
        <taxon>Rhabditida</taxon>
        <taxon>Rhabditina</taxon>
        <taxon>Rhabditomorpha</taxon>
        <taxon>Strongyloidea</taxon>
        <taxon>Ancylostomatidae</taxon>
        <taxon>Ancylostomatinae</taxon>
        <taxon>Ancylostoma</taxon>
    </lineage>
</organism>
<dbReference type="EMBL" id="JARK01001362">
    <property type="protein sequence ID" value="EYC18754.1"/>
    <property type="molecule type" value="Genomic_DNA"/>
</dbReference>
<feature type="compositionally biased region" description="Basic residues" evidence="1">
    <location>
        <begin position="446"/>
        <end position="455"/>
    </location>
</feature>
<feature type="region of interest" description="Disordered" evidence="1">
    <location>
        <begin position="372"/>
        <end position="463"/>
    </location>
</feature>
<dbReference type="OrthoDB" id="20844at2759"/>
<dbReference type="PANTHER" id="PTHR23146:SF0">
    <property type="entry name" value="RNA POLYMERASE-ASSOCIATED PROTEIN LEO1"/>
    <property type="match status" value="1"/>
</dbReference>
<dbReference type="GO" id="GO:0032968">
    <property type="term" value="P:positive regulation of transcription elongation by RNA polymerase II"/>
    <property type="evidence" value="ECO:0007669"/>
    <property type="project" value="TreeGrafter"/>
</dbReference>
<sequence length="463" mass="52310">MSDSDTGSDDNEPKNENNANSHDSDSTPSHRSNTPSHRSNTPSHRSNTPSQQSNHDENSQDMPSERGAVCIREGHYSEKSDSERSSASPRKNKKSLIDDSSEDEGAKSGTEEATTTARIFGDDVSSSDSDDERGDAVKKKRQEKDSDGNHSDASRGSDNSVHGIRMYPEQEEEPEKELPPTIIEATMSKVDCDFGDGIQFMKIPNFFSVALKPFDPETYEEDEDDDQVDEEGRNRLKLKAENTIRWRFTQDADGNIIKESNTKIVRWSDGSMSMLIGKEVFDVESVPIHGNMQHLFVRQGTGLVAQKIFDRKLIFRPHSTDSETHRKVTMNMAERTRKSGQVRMVAEVGLNPEQARREAVRREEEALRAAIRRETQQRRTKDRHRPNAAYLEGRPEYSDEEADNTPRGRGRGFDAPLIGASDSEDSDAGRRGNEREAEDSDEEFRRKKQQQKKKIVTSDEESD</sequence>